<dbReference type="SUPFAM" id="SSF49464">
    <property type="entry name" value="Carboxypeptidase regulatory domain-like"/>
    <property type="match status" value="1"/>
</dbReference>
<accession>A0A9D1MDE2</accession>
<sequence length="1722" mass="184487">MKRYISAILSAAVAASAASAFSPAAFAAEGGTVSVTYNYDGTDHTRQMEALDRGLVAVDTGNGVFLSWRLLGNESSVENIVSAPDFVVYKNGEELETVTDSTNYIDASGSASDTYSVALEGGEPCAAVSVQSENYFDIQLDKPDDVTLEDENTYSYSVGDTSCGDLDGDGDYELIVKWDCNAQDNSNGGYTGNVLLDAYDMETGFLWRIDLGRNIRGGAHYTQFLVYDFDQDGQAELCCKTAPGSMDSEGNYVNSVSLDEAVRAGDNSAVYVNAGGRIAEGDEYYTYFESDGTAADTVFYPYSRTSNDGYWGRDSGGNIDNWNRVDRFLGAVAYIDGEHPAAVTVRGYYDRTTVAAYNIVDGRLTLAASHDTYDYGGEYGVYGGAYAGQGNHNITVADVDDDGKDELLTGSICFDDDLSVKWSSGRGHGDALHIGDYDPTSPGLEYFSVHEGGGYTITESTTSSQGSQADYGMTVYSAATGEELAHFGASRDTGRGLMANTGMGGYYQVSSLAGDYIADGTGSFSDASSGIGQNFRIFWDGDLYDESLDGTSVSSWNGMWMQQIFNADGCTSINGTKNNPALQADLFGDWREELVYPTYDNSALRVYTTTDVTEYKLPTLMHDPVYRSGVAAEQTAYNQPPHIGFYLAEDTFKPDVESIEITNQPDKLEYKVGESFDSTGMVVTAHYVDGTDEIVNGYTVSGFDPNADGEQTVTVTFGGKTAELVVTVDSGFTADESGLITGYEGGDTEAVLPASIDGIPVTGFADGALADSGLEKITIEIDGITIGENVFPDGIVISCILGSDIYNYAVANGIETETIDTRQYTFDIKYDETEYENFVMLQTESDQSRSIGHITYGVGGRRRGGGDGNTGWETTQTADGEAVMNARVGRFASGTRYPYMNLNDLPELSDNTDSVFETDIMFRDYNVNASGNGEEFHARMVVSDSEGEVDVISTSILGIEDDTWYNYKLIYHKGTYYRVISDAEGELISKTELGSSSASGPANNISFRQESGNYSDDSQYASVLLDNTKAYTNTEITDSIINVTDAAGSAVPGALVDIGGESFVTGADGKITATLLAGLYDVNVSAEGYNDASTVLSAFRAQNELTITLSERSVELSGIELNRAELRLRPGDNEKLVVRALPDGADAGSVVFVADNEEVASVSADGTVTAVGSGTANITAYVESRPDIYAVCRVEVVSGTDTTPASIVVSGPVTAYIPNNGGKTAVEFTAEVYDADGVIIRDADVVWSNSAVLEMEGNVLLIDGTAEPGTVTVTAGLDGITGSAEVELEYLITADTMIAEETFEEDDKFLIDQTTDTTEYDTGDILYRVLGSRSSGNDTGFEIPEDGREVLVVKAGRWANSNRQARMEFAEAPDRYTEGTTYVIESRLAISGDMYITFCDADGNEIFSTTAPELGMEEGQIYNYRLTYRDGVYTQTVCDDDGNIISASEPVTGNDGAINMIDFIKGDTVDKSVGELYTFSYYTTDDVMSGYLTVNVSDGSGAPVADAEVRTGIYSAVTDVNGKAIFELPRGVYNINVMNGEYIIGTAAAVLDGNTSECDITCLSAPESIVLDGESAELYTGDTFVINARVIPEDTFEDGVVFASSASDIADVSADGTITAKAPGSAVITVTSVYDSNIKAEFSVTVNELPESILLGVDGTVITADIYDNSLDMYAARYEDGVLVQLKLIDVSRETHTYDAGFEPDKVFLWNGMTPVDIWTAE</sequence>
<dbReference type="Gene3D" id="2.60.40.3630">
    <property type="match status" value="1"/>
</dbReference>
<dbReference type="Gene3D" id="2.60.40.1120">
    <property type="entry name" value="Carboxypeptidase-like, regulatory domain"/>
    <property type="match status" value="1"/>
</dbReference>
<evidence type="ECO:0000313" key="3">
    <source>
        <dbReference type="EMBL" id="HIU58181.1"/>
    </source>
</evidence>
<feature type="domain" description="BIG2" evidence="2">
    <location>
        <begin position="1565"/>
        <end position="1640"/>
    </location>
</feature>
<dbReference type="Pfam" id="PF21348">
    <property type="entry name" value="RGL11_C"/>
    <property type="match status" value="1"/>
</dbReference>
<organism evidence="3 4">
    <name type="scientific">Candidatus Ornithomonoglobus merdipullorum</name>
    <dbReference type="NCBI Taxonomy" id="2840895"/>
    <lineage>
        <taxon>Bacteria</taxon>
        <taxon>Bacillati</taxon>
        <taxon>Bacillota</taxon>
        <taxon>Clostridia</taxon>
        <taxon>Candidatus Ornithomonoglobus</taxon>
    </lineage>
</organism>
<dbReference type="InterPro" id="IPR041624">
    <property type="entry name" value="RGI_lyase"/>
</dbReference>
<feature type="domain" description="BIG2" evidence="2">
    <location>
        <begin position="1115"/>
        <end position="1191"/>
    </location>
</feature>
<feature type="chain" id="PRO_5038548338" evidence="1">
    <location>
        <begin position="28"/>
        <end position="1722"/>
    </location>
</feature>
<name>A0A9D1MDE2_9FIRM</name>
<keyword evidence="1" id="KW-0732">Signal</keyword>
<dbReference type="CDD" id="cd10318">
    <property type="entry name" value="RGL11"/>
    <property type="match status" value="1"/>
</dbReference>
<proteinExistence type="predicted"/>
<reference evidence="3" key="2">
    <citation type="journal article" date="2021" name="PeerJ">
        <title>Extensive microbial diversity within the chicken gut microbiome revealed by metagenomics and culture.</title>
        <authorList>
            <person name="Gilroy R."/>
            <person name="Ravi A."/>
            <person name="Getino M."/>
            <person name="Pursley I."/>
            <person name="Horton D.L."/>
            <person name="Alikhan N.F."/>
            <person name="Baker D."/>
            <person name="Gharbi K."/>
            <person name="Hall N."/>
            <person name="Watson M."/>
            <person name="Adriaenssens E.M."/>
            <person name="Foster-Nyarko E."/>
            <person name="Jarju S."/>
            <person name="Secka A."/>
            <person name="Antonio M."/>
            <person name="Oren A."/>
            <person name="Chaudhuri R.R."/>
            <person name="La Ragione R."/>
            <person name="Hildebrand F."/>
            <person name="Pallen M.J."/>
        </authorList>
    </citation>
    <scope>NUCLEOTIDE SEQUENCE</scope>
    <source>
        <strain evidence="3">USAMLcec3-3695</strain>
    </source>
</reference>
<dbReference type="Gene3D" id="2.60.40.10">
    <property type="entry name" value="Immunoglobulins"/>
    <property type="match status" value="1"/>
</dbReference>
<dbReference type="InterPro" id="IPR022038">
    <property type="entry name" value="Ig-like_bact"/>
</dbReference>
<dbReference type="SUPFAM" id="SSF49373">
    <property type="entry name" value="Invasin/intimin cell-adhesion fragments"/>
    <property type="match status" value="2"/>
</dbReference>
<dbReference type="InterPro" id="IPR013783">
    <property type="entry name" value="Ig-like_fold"/>
</dbReference>
<dbReference type="InterPro" id="IPR003343">
    <property type="entry name" value="Big_2"/>
</dbReference>
<dbReference type="Pfam" id="PF07523">
    <property type="entry name" value="Big_3"/>
    <property type="match status" value="1"/>
</dbReference>
<protein>
    <submittedName>
        <fullName evidence="3">Ig-like domain-containing protein</fullName>
    </submittedName>
</protein>
<dbReference type="Proteomes" id="UP000824109">
    <property type="component" value="Unassembled WGS sequence"/>
</dbReference>
<comment type="caution">
    <text evidence="3">The sequence shown here is derived from an EMBL/GenBank/DDBJ whole genome shotgun (WGS) entry which is preliminary data.</text>
</comment>
<evidence type="ECO:0000313" key="4">
    <source>
        <dbReference type="Proteomes" id="UP000824109"/>
    </source>
</evidence>
<gene>
    <name evidence="3" type="ORF">IAA61_10305</name>
</gene>
<feature type="signal peptide" evidence="1">
    <location>
        <begin position="1"/>
        <end position="27"/>
    </location>
</feature>
<dbReference type="Pfam" id="PF02368">
    <property type="entry name" value="Big_2"/>
    <property type="match status" value="2"/>
</dbReference>
<evidence type="ECO:0000256" key="1">
    <source>
        <dbReference type="SAM" id="SignalP"/>
    </source>
</evidence>
<dbReference type="Pfam" id="PF18370">
    <property type="entry name" value="RGI_lyase"/>
    <property type="match status" value="1"/>
</dbReference>
<reference evidence="3" key="1">
    <citation type="submission" date="2020-10" db="EMBL/GenBank/DDBJ databases">
        <authorList>
            <person name="Gilroy R."/>
        </authorList>
    </citation>
    <scope>NUCLEOTIDE SEQUENCE</scope>
    <source>
        <strain evidence="3">USAMLcec3-3695</strain>
    </source>
</reference>
<dbReference type="InterPro" id="IPR034641">
    <property type="entry name" value="RGL11"/>
</dbReference>
<dbReference type="Gene3D" id="2.60.40.1080">
    <property type="match status" value="2"/>
</dbReference>
<dbReference type="InterPro" id="IPR008969">
    <property type="entry name" value="CarboxyPept-like_regulatory"/>
</dbReference>
<dbReference type="PANTHER" id="PTHR43118:SF1">
    <property type="entry name" value="RHAMNOGALACTURONAN LYASE (EUROFUNG)"/>
    <property type="match status" value="1"/>
</dbReference>
<evidence type="ECO:0000259" key="2">
    <source>
        <dbReference type="SMART" id="SM00635"/>
    </source>
</evidence>
<dbReference type="SMART" id="SM00635">
    <property type="entry name" value="BID_2"/>
    <property type="match status" value="2"/>
</dbReference>
<dbReference type="EMBL" id="DVNB01000104">
    <property type="protein sequence ID" value="HIU58181.1"/>
    <property type="molecule type" value="Genomic_DNA"/>
</dbReference>
<dbReference type="InterPro" id="IPR049366">
    <property type="entry name" value="RGL11_C"/>
</dbReference>
<dbReference type="InterPro" id="IPR008964">
    <property type="entry name" value="Invasin/intimin_cell_adhesion"/>
</dbReference>
<dbReference type="PANTHER" id="PTHR43118">
    <property type="entry name" value="RHAMNOGALACTURONAN LYASE (EUROFUNG)"/>
    <property type="match status" value="1"/>
</dbReference>